<dbReference type="PANTHER" id="PTHR10151:SF120">
    <property type="entry name" value="BIS(5'-ADENOSYL)-TRIPHOSPHATASE"/>
    <property type="match status" value="1"/>
</dbReference>
<dbReference type="GO" id="GO:0047429">
    <property type="term" value="F:nucleoside triphosphate diphosphatase activity"/>
    <property type="evidence" value="ECO:0007669"/>
    <property type="project" value="TreeGrafter"/>
</dbReference>
<name>A0A9P6NTG8_9BASI</name>
<dbReference type="AlphaFoldDB" id="A0A9P6NTG8"/>
<dbReference type="CDD" id="cd16018">
    <property type="entry name" value="Enpp"/>
    <property type="match status" value="1"/>
</dbReference>
<sequence>MLGFFSFAPLLRKLSTYITVQPQSTQSRPLGPPGSITAKTANWAGQGGAWNDVDLQASFKKANATAPLFNGTHRFRKTVIVVSLDGFRADYLDQKLTPLLISMGEKGIRAKGLKPQFPSLTFPNHWSIVTGLDPESHGMVSNNFWDPALKQKFLNTDPSTSWDAHWWGGEPLWATAVKNHMRTAVMMWPGPPYTSEKVRPTFWRAFQEHFKWSKRIRLLENWIDMPIQDRPELVYIYVPDIDEVGHLHGPENVHMNETLKQMDMFAGSLDKSLRDRNLSEIVDVIYVSDHGMSASSDQRVIYLDEILGQDTFLQLFITDGWPAAGLRFREGFDTQPILEKLLEAAKKHKSFEVYTHETMPKKWHFSNNDRIAPIYIVPYPGWVVTTKHEHEVVMKGHYRPKGVHGYDNDETEMQGIFLAYGPSFRARQDKPAGLMETFSNLEIYGLVVKLLGIENGPENNSTKGFWDSYL</sequence>
<dbReference type="InterPro" id="IPR002591">
    <property type="entry name" value="Phosphodiest/P_Trfase"/>
</dbReference>
<dbReference type="EMBL" id="MU167229">
    <property type="protein sequence ID" value="KAG0149221.1"/>
    <property type="molecule type" value="Genomic_DNA"/>
</dbReference>
<dbReference type="GO" id="GO:0009141">
    <property type="term" value="P:nucleoside triphosphate metabolic process"/>
    <property type="evidence" value="ECO:0007669"/>
    <property type="project" value="TreeGrafter"/>
</dbReference>
<dbReference type="OrthoDB" id="415411at2759"/>
<dbReference type="SUPFAM" id="SSF53649">
    <property type="entry name" value="Alkaline phosphatase-like"/>
    <property type="match status" value="1"/>
</dbReference>
<proteinExistence type="predicted"/>
<evidence type="ECO:0000313" key="2">
    <source>
        <dbReference type="Proteomes" id="UP000886653"/>
    </source>
</evidence>
<comment type="caution">
    <text evidence="1">The sequence shown here is derived from an EMBL/GenBank/DDBJ whole genome shotgun (WGS) entry which is preliminary data.</text>
</comment>
<reference evidence="1" key="1">
    <citation type="submission" date="2013-11" db="EMBL/GenBank/DDBJ databases">
        <title>Genome sequence of the fusiform rust pathogen reveals effectors for host alternation and coevolution with pine.</title>
        <authorList>
            <consortium name="DOE Joint Genome Institute"/>
            <person name="Smith K."/>
            <person name="Pendleton A."/>
            <person name="Kubisiak T."/>
            <person name="Anderson C."/>
            <person name="Salamov A."/>
            <person name="Aerts A."/>
            <person name="Riley R."/>
            <person name="Clum A."/>
            <person name="Lindquist E."/>
            <person name="Ence D."/>
            <person name="Campbell M."/>
            <person name="Kronenberg Z."/>
            <person name="Feau N."/>
            <person name="Dhillon B."/>
            <person name="Hamelin R."/>
            <person name="Burleigh J."/>
            <person name="Smith J."/>
            <person name="Yandell M."/>
            <person name="Nelson C."/>
            <person name="Grigoriev I."/>
            <person name="Davis J."/>
        </authorList>
    </citation>
    <scope>NUCLEOTIDE SEQUENCE</scope>
    <source>
        <strain evidence="1">G11</strain>
    </source>
</reference>
<dbReference type="PANTHER" id="PTHR10151">
    <property type="entry name" value="ECTONUCLEOTIDE PYROPHOSPHATASE/PHOSPHODIESTERASE"/>
    <property type="match status" value="1"/>
</dbReference>
<dbReference type="InterPro" id="IPR017850">
    <property type="entry name" value="Alkaline_phosphatase_core_sf"/>
</dbReference>
<dbReference type="Gene3D" id="3.40.720.10">
    <property type="entry name" value="Alkaline Phosphatase, subunit A"/>
    <property type="match status" value="1"/>
</dbReference>
<organism evidence="1 2">
    <name type="scientific">Cronartium quercuum f. sp. fusiforme G11</name>
    <dbReference type="NCBI Taxonomy" id="708437"/>
    <lineage>
        <taxon>Eukaryota</taxon>
        <taxon>Fungi</taxon>
        <taxon>Dikarya</taxon>
        <taxon>Basidiomycota</taxon>
        <taxon>Pucciniomycotina</taxon>
        <taxon>Pucciniomycetes</taxon>
        <taxon>Pucciniales</taxon>
        <taxon>Coleosporiaceae</taxon>
        <taxon>Cronartium</taxon>
    </lineage>
</organism>
<keyword evidence="2" id="KW-1185">Reference proteome</keyword>
<evidence type="ECO:0000313" key="1">
    <source>
        <dbReference type="EMBL" id="KAG0149221.1"/>
    </source>
</evidence>
<gene>
    <name evidence="1" type="ORF">CROQUDRAFT_40163</name>
</gene>
<accession>A0A9P6NTG8</accession>
<dbReference type="Gene3D" id="3.30.1360.180">
    <property type="match status" value="1"/>
</dbReference>
<dbReference type="Proteomes" id="UP000886653">
    <property type="component" value="Unassembled WGS sequence"/>
</dbReference>
<dbReference type="GO" id="GO:0017111">
    <property type="term" value="F:ribonucleoside triphosphate phosphatase activity"/>
    <property type="evidence" value="ECO:0007669"/>
    <property type="project" value="TreeGrafter"/>
</dbReference>
<dbReference type="Pfam" id="PF01663">
    <property type="entry name" value="Phosphodiest"/>
    <property type="match status" value="1"/>
</dbReference>
<protein>
    <submittedName>
        <fullName evidence="1">Uncharacterized protein</fullName>
    </submittedName>
</protein>
<dbReference type="FunFam" id="3.30.1360.180:FF:000003">
    <property type="entry name" value="Type I phosphodiesterase/nucleotide pyrophosphatase family protein"/>
    <property type="match status" value="1"/>
</dbReference>